<name>A0A1G8JKX6_9BACI</name>
<proteinExistence type="predicted"/>
<feature type="transmembrane region" description="Helical" evidence="1">
    <location>
        <begin position="39"/>
        <end position="55"/>
    </location>
</feature>
<sequence>MGKLFDYIYIGFFSYWILGTVTAGTFVTITGYLDRVPEAIFYNLVFTLISLYLSLVNRENKYKKNFIIFLCLSVYSFIGMLLVIYFRLF</sequence>
<reference evidence="2 3" key="1">
    <citation type="submission" date="2016-10" db="EMBL/GenBank/DDBJ databases">
        <authorList>
            <person name="de Groot N.N."/>
        </authorList>
    </citation>
    <scope>NUCLEOTIDE SEQUENCE [LARGE SCALE GENOMIC DNA]</scope>
    <source>
        <strain evidence="3">P4B,CCM 7963,CECT 7998,DSM 25260,IBRC-M 10614,KCTC 13821</strain>
    </source>
</reference>
<keyword evidence="1" id="KW-1133">Transmembrane helix</keyword>
<keyword evidence="1" id="KW-0812">Transmembrane</keyword>
<keyword evidence="1" id="KW-0472">Membrane</keyword>
<gene>
    <name evidence="2" type="ORF">SAMN05216352_106236</name>
</gene>
<feature type="transmembrane region" description="Helical" evidence="1">
    <location>
        <begin position="67"/>
        <end position="88"/>
    </location>
</feature>
<dbReference type="RefSeq" id="WP_091585240.1">
    <property type="nucleotide sequence ID" value="NZ_FNDU01000006.1"/>
</dbReference>
<organism evidence="2 3">
    <name type="scientific">Alteribacillus bidgolensis</name>
    <dbReference type="NCBI Taxonomy" id="930129"/>
    <lineage>
        <taxon>Bacteria</taxon>
        <taxon>Bacillati</taxon>
        <taxon>Bacillota</taxon>
        <taxon>Bacilli</taxon>
        <taxon>Bacillales</taxon>
        <taxon>Bacillaceae</taxon>
        <taxon>Alteribacillus</taxon>
    </lineage>
</organism>
<accession>A0A1G8JKX6</accession>
<protein>
    <submittedName>
        <fullName evidence="2">Uncharacterized protein</fullName>
    </submittedName>
</protein>
<dbReference type="STRING" id="930129.SAMN05216352_106236"/>
<dbReference type="OrthoDB" id="9943962at2"/>
<evidence type="ECO:0000313" key="3">
    <source>
        <dbReference type="Proteomes" id="UP000199017"/>
    </source>
</evidence>
<feature type="transmembrane region" description="Helical" evidence="1">
    <location>
        <begin position="7"/>
        <end position="33"/>
    </location>
</feature>
<dbReference type="AlphaFoldDB" id="A0A1G8JKX6"/>
<dbReference type="Proteomes" id="UP000199017">
    <property type="component" value="Unassembled WGS sequence"/>
</dbReference>
<keyword evidence="3" id="KW-1185">Reference proteome</keyword>
<evidence type="ECO:0000313" key="2">
    <source>
        <dbReference type="EMBL" id="SDI31792.1"/>
    </source>
</evidence>
<evidence type="ECO:0000256" key="1">
    <source>
        <dbReference type="SAM" id="Phobius"/>
    </source>
</evidence>
<dbReference type="EMBL" id="FNDU01000006">
    <property type="protein sequence ID" value="SDI31792.1"/>
    <property type="molecule type" value="Genomic_DNA"/>
</dbReference>